<dbReference type="EMBL" id="NAJP01000085">
    <property type="protein sequence ID" value="TKA33451.1"/>
    <property type="molecule type" value="Genomic_DNA"/>
</dbReference>
<name>A0A4U0UD59_9PEZI</name>
<organism evidence="2 3">
    <name type="scientific">Friedmanniomyces endolithicus</name>
    <dbReference type="NCBI Taxonomy" id="329885"/>
    <lineage>
        <taxon>Eukaryota</taxon>
        <taxon>Fungi</taxon>
        <taxon>Dikarya</taxon>
        <taxon>Ascomycota</taxon>
        <taxon>Pezizomycotina</taxon>
        <taxon>Dothideomycetes</taxon>
        <taxon>Dothideomycetidae</taxon>
        <taxon>Mycosphaerellales</taxon>
        <taxon>Teratosphaeriaceae</taxon>
        <taxon>Friedmanniomyces</taxon>
    </lineage>
</organism>
<dbReference type="OrthoDB" id="3822080at2759"/>
<accession>A0A4U0UD59</accession>
<comment type="caution">
    <text evidence="2">The sequence shown here is derived from an EMBL/GenBank/DDBJ whole genome shotgun (WGS) entry which is preliminary data.</text>
</comment>
<gene>
    <name evidence="2" type="ORF">B0A54_14628</name>
</gene>
<feature type="region of interest" description="Disordered" evidence="1">
    <location>
        <begin position="1"/>
        <end position="24"/>
    </location>
</feature>
<evidence type="ECO:0000256" key="1">
    <source>
        <dbReference type="SAM" id="MobiDB-lite"/>
    </source>
</evidence>
<evidence type="ECO:0000313" key="3">
    <source>
        <dbReference type="Proteomes" id="UP000310066"/>
    </source>
</evidence>
<reference evidence="2 3" key="1">
    <citation type="submission" date="2017-03" db="EMBL/GenBank/DDBJ databases">
        <title>Genomes of endolithic fungi from Antarctica.</title>
        <authorList>
            <person name="Coleine C."/>
            <person name="Masonjones S."/>
            <person name="Stajich J.E."/>
        </authorList>
    </citation>
    <scope>NUCLEOTIDE SEQUENCE [LARGE SCALE GENOMIC DNA]</scope>
    <source>
        <strain evidence="2 3">CCFEE 5311</strain>
    </source>
</reference>
<dbReference type="AlphaFoldDB" id="A0A4U0UD59"/>
<proteinExistence type="predicted"/>
<dbReference type="Proteomes" id="UP000310066">
    <property type="component" value="Unassembled WGS sequence"/>
</dbReference>
<sequence>MDPTRPTPSSRQRDPPSTRATLPHSDFGRLQDLIVLPEPSSTHDDDDDSLTTHLWSAEVSDDDLMYLRIVAQSELVRAVGSRIRVLREEVAQLESLMPKGGQTTWRKDADRVRGEICALVLQRWGVEKDS</sequence>
<protein>
    <submittedName>
        <fullName evidence="2">Uncharacterized protein</fullName>
    </submittedName>
</protein>
<evidence type="ECO:0000313" key="2">
    <source>
        <dbReference type="EMBL" id="TKA33451.1"/>
    </source>
</evidence>